<evidence type="ECO:0000256" key="4">
    <source>
        <dbReference type="ARBA" id="ARBA00022475"/>
    </source>
</evidence>
<dbReference type="GO" id="GO:0072583">
    <property type="term" value="P:clathrin-dependent endocytosis"/>
    <property type="evidence" value="ECO:0007669"/>
    <property type="project" value="InterPro"/>
</dbReference>
<accession>A0A4Y7NGA2</accession>
<sequence length="929" mass="103202">MPAVRGDGKSKEAEIKRINKELANIRSKFKGDKTLDGYQKKKYVCKLLFIFLLGHDIDFGHMEAVNLLSSNKYTEKQIGYLFISVLVNTNSDLIRLIIQSIKNDLASRNPIHVNLALQCIANIGSKEMAETFGTEIPKLLVSGDTMDVVKQSAALCLLRLLRTCPEVIPSGEWTSRIIHLLNDQHLGVVTAAASLIEALVKRNTDEYKGCVSLAVSRLSRIVTASYTDLQDYTYYFVPAPWLSVKLLRLLQNYPPPEDAGVRGRLTECLETILNKAQEPPKSKKVQHSNAKNAVLFEAISLIIHADSDATLLVRGCNQLGQFLSHRETNLRYLALESLCLLATSEFSHDSVKKHQETVINALKTERDVSVRQRAVDLLYAMCDKSNAEEIVQEMLNYLETADYSIREEMVLKVAILAEKYATDYTWYVDVILNLIRIAGDYVSDEVWFRVIQIVINRDDVQGYAAKTVFEALQAPACHENMVKVGSYVLGEFGNLVAGDQRSSPAIQFQLLHSKYHLCSANTRALLLTTYVKFVNLFPEIKHLIQDVFKADNNLRSADAELQQRASEYLQLSIVASTDVLATVLEEMPPFPERESSILAILKKKKPGRVAEPGAPGSDGATPKERKSPALNSVGAHSAHNTSNQSTDLLGLTSPSGTTTSQNPAPLVDMLADVFTAASPPNVNNGFGSSFQPIDNLKKFACKNNGVLFENDLLQIGVKSEFRQNLGRIALYFGNKTSFALQGFSSSVGTPGDLASKLILQVKPVDVTVEAGAQIQQLVNVECVDEFLEYPTLTILFLYNGVQQRLSLKLPLTINKFFEPTEMNSEAFFTRWKNLSGSNQEAQKIFQATQPIDASHIRTKLIGTGMKLLDGIDPNPENYVSAGIIHTRTQQIGCLLRLEPNRQAQMYRLTIRSSKDSVAKLICDLLCDQF</sequence>
<reference evidence="15" key="1">
    <citation type="submission" date="2018-08" db="EMBL/GenBank/DDBJ databases">
        <authorList>
            <person name="Cornetti L."/>
        </authorList>
    </citation>
    <scope>NUCLEOTIDE SEQUENCE</scope>
    <source>
        <strain evidence="15">CH-H-2</strain>
    </source>
</reference>
<feature type="domain" description="Clathrin adaptor alpha/beta/gamma-adaptin appendage Ig-like subdomain" evidence="14">
    <location>
        <begin position="697"/>
        <end position="810"/>
    </location>
</feature>
<evidence type="ECO:0000256" key="5">
    <source>
        <dbReference type="ARBA" id="ARBA00022583"/>
    </source>
</evidence>
<comment type="function">
    <text evidence="11">Adaptins are components of the adaptor complexes which link clathrin to receptors in coated vesicles. Clathrin-associated protein complexes are believed to interact with the cytoplasmic tails of membrane proteins, leading to their selection and concentration.</text>
</comment>
<proteinExistence type="evidence at transcript level"/>
<keyword evidence="8 11" id="KW-0168">Coated pit</keyword>
<protein>
    <recommendedName>
        <fullName evidence="10 11">AP-2 complex subunit alpha</fullName>
    </recommendedName>
</protein>
<dbReference type="InterPro" id="IPR013041">
    <property type="entry name" value="Clathrin_app_Ig-like_sf"/>
</dbReference>
<dbReference type="FunFam" id="1.25.10.10:FF:000020">
    <property type="entry name" value="AP-2 complex subunit alpha"/>
    <property type="match status" value="1"/>
</dbReference>
<evidence type="ECO:0000313" key="15">
    <source>
        <dbReference type="EMBL" id="SVE92221.1"/>
    </source>
</evidence>
<evidence type="ECO:0000256" key="12">
    <source>
        <dbReference type="PIRSR" id="PIRSR037091-1"/>
    </source>
</evidence>
<evidence type="ECO:0000256" key="9">
    <source>
        <dbReference type="ARBA" id="ARBA00062716"/>
    </source>
</evidence>
<dbReference type="Gene3D" id="2.60.40.1230">
    <property type="match status" value="1"/>
</dbReference>
<dbReference type="InterPro" id="IPR011989">
    <property type="entry name" value="ARM-like"/>
</dbReference>
<comment type="subunit">
    <text evidence="9">Adaptor protein complex 2 (AP-2) is a heterotetramer composed of two large adaptins (alpha-type and beta-type subunits), a medium adaptin (mu-type subunit AP50) and a small adaptin (sigma-type subunit AP17).</text>
</comment>
<dbReference type="InterPro" id="IPR009028">
    <property type="entry name" value="Coatomer/calthrin_app_sub_C"/>
</dbReference>
<dbReference type="InterPro" id="IPR050840">
    <property type="entry name" value="Adaptor_Complx_Large_Subunit"/>
</dbReference>
<evidence type="ECO:0000256" key="11">
    <source>
        <dbReference type="PIRNR" id="PIRNR037091"/>
    </source>
</evidence>
<dbReference type="InterPro" id="IPR002553">
    <property type="entry name" value="Clathrin/coatomer_adapt-like_N"/>
</dbReference>
<evidence type="ECO:0000256" key="6">
    <source>
        <dbReference type="ARBA" id="ARBA00022927"/>
    </source>
</evidence>
<keyword evidence="5 11" id="KW-0254">Endocytosis</keyword>
<dbReference type="PANTHER" id="PTHR22780">
    <property type="entry name" value="ADAPTIN, ALPHA/GAMMA/EPSILON"/>
    <property type="match status" value="1"/>
</dbReference>
<name>A0A4Y7NGA2_9CRUS</name>
<evidence type="ECO:0000256" key="7">
    <source>
        <dbReference type="ARBA" id="ARBA00023136"/>
    </source>
</evidence>
<dbReference type="Pfam" id="PF02296">
    <property type="entry name" value="Alpha_adaptin_C"/>
    <property type="match status" value="1"/>
</dbReference>
<dbReference type="GO" id="GO:0006886">
    <property type="term" value="P:intracellular protein transport"/>
    <property type="evidence" value="ECO:0007669"/>
    <property type="project" value="UniProtKB-UniRule"/>
</dbReference>
<evidence type="ECO:0000256" key="13">
    <source>
        <dbReference type="SAM" id="MobiDB-lite"/>
    </source>
</evidence>
<dbReference type="InterPro" id="IPR008152">
    <property type="entry name" value="Clathrin_a/b/g-adaptin_app_Ig"/>
</dbReference>
<dbReference type="EMBL" id="LR022602">
    <property type="protein sequence ID" value="SVE92221.1"/>
    <property type="molecule type" value="mRNA"/>
</dbReference>
<comment type="subcellular location">
    <subcellularLocation>
        <location evidence="2">Cell membrane</location>
        <topology evidence="2">Peripheral membrane protein</topology>
        <orientation evidence="2">Cytoplasmic side</orientation>
    </subcellularLocation>
    <subcellularLocation>
        <location evidence="1">Membrane</location>
        <location evidence="1">Coated pit</location>
        <topology evidence="1">Peripheral membrane protein</topology>
        <orientation evidence="1">Cytoplasmic side</orientation>
    </subcellularLocation>
</comment>
<feature type="binding site" evidence="12">
    <location>
        <position position="28"/>
    </location>
    <ligand>
        <name>a 1,2-diacyl-sn-glycero-3-phospho-(1D-myo-inositol-3,4,5-trisphosphate)</name>
        <dbReference type="ChEBI" id="CHEBI:57836"/>
    </ligand>
</feature>
<evidence type="ECO:0000256" key="2">
    <source>
        <dbReference type="ARBA" id="ARBA00004413"/>
    </source>
</evidence>
<keyword evidence="6 11" id="KW-0653">Protein transport</keyword>
<dbReference type="GO" id="GO:0030122">
    <property type="term" value="C:AP-2 adaptor complex"/>
    <property type="evidence" value="ECO:0007669"/>
    <property type="project" value="InterPro"/>
</dbReference>
<dbReference type="InterPro" id="IPR017104">
    <property type="entry name" value="AP2_complex_asu"/>
</dbReference>
<dbReference type="InterPro" id="IPR012295">
    <property type="entry name" value="TBP_dom_sf"/>
</dbReference>
<keyword evidence="3 11" id="KW-0813">Transport</keyword>
<dbReference type="FunFam" id="3.30.310.10:FF:000004">
    <property type="entry name" value="AP-2 complex subunit alpha"/>
    <property type="match status" value="1"/>
</dbReference>
<dbReference type="SUPFAM" id="SSF49348">
    <property type="entry name" value="Clathrin adaptor appendage domain"/>
    <property type="match status" value="1"/>
</dbReference>
<dbReference type="AlphaFoldDB" id="A0A4Y7NGA2"/>
<dbReference type="PIRSF" id="PIRSF037091">
    <property type="entry name" value="AP2_complex_alpha"/>
    <property type="match status" value="1"/>
</dbReference>
<dbReference type="GO" id="GO:0035615">
    <property type="term" value="F:clathrin adaptor activity"/>
    <property type="evidence" value="ECO:0007669"/>
    <property type="project" value="InterPro"/>
</dbReference>
<dbReference type="SUPFAM" id="SSF48371">
    <property type="entry name" value="ARM repeat"/>
    <property type="match status" value="1"/>
</dbReference>
<dbReference type="InterPro" id="IPR003164">
    <property type="entry name" value="Clathrin_a-adaptin_app_sub_C"/>
</dbReference>
<dbReference type="Gene3D" id="3.30.310.10">
    <property type="entry name" value="TATA-Binding Protein"/>
    <property type="match status" value="1"/>
</dbReference>
<evidence type="ECO:0000256" key="10">
    <source>
        <dbReference type="ARBA" id="ARBA00068769"/>
    </source>
</evidence>
<feature type="compositionally biased region" description="Low complexity" evidence="13">
    <location>
        <begin position="645"/>
        <end position="660"/>
    </location>
</feature>
<dbReference type="InterPro" id="IPR016024">
    <property type="entry name" value="ARM-type_fold"/>
</dbReference>
<organism evidence="15">
    <name type="scientific">Megafenestra aurita</name>
    <dbReference type="NCBI Taxonomy" id="2291010"/>
    <lineage>
        <taxon>Eukaryota</taxon>
        <taxon>Metazoa</taxon>
        <taxon>Ecdysozoa</taxon>
        <taxon>Arthropoda</taxon>
        <taxon>Crustacea</taxon>
        <taxon>Branchiopoda</taxon>
        <taxon>Diplostraca</taxon>
        <taxon>Cladocera</taxon>
        <taxon>Anomopoda</taxon>
        <taxon>Daphniidae</taxon>
        <taxon>Megafenestra</taxon>
    </lineage>
</organism>
<dbReference type="Pfam" id="PF01602">
    <property type="entry name" value="Adaptin_N"/>
    <property type="match status" value="1"/>
</dbReference>
<keyword evidence="7 11" id="KW-0472">Membrane</keyword>
<evidence type="ECO:0000259" key="14">
    <source>
        <dbReference type="SMART" id="SM00809"/>
    </source>
</evidence>
<dbReference type="Pfam" id="PF02883">
    <property type="entry name" value="Alpha_adaptinC2"/>
    <property type="match status" value="1"/>
</dbReference>
<dbReference type="Gene3D" id="1.25.10.10">
    <property type="entry name" value="Leucine-rich Repeat Variant"/>
    <property type="match status" value="1"/>
</dbReference>
<dbReference type="FunFam" id="2.60.40.1230:FF:000003">
    <property type="entry name" value="AP-2 complex subunit alpha"/>
    <property type="match status" value="1"/>
</dbReference>
<gene>
    <name evidence="15" type="primary">EOG090X0109</name>
</gene>
<comment type="similarity">
    <text evidence="11">Belongs to the adaptor complexes large subunit family.</text>
</comment>
<dbReference type="SUPFAM" id="SSF55711">
    <property type="entry name" value="Subdomain of clathrin and coatomer appendage domain"/>
    <property type="match status" value="1"/>
</dbReference>
<evidence type="ECO:0000256" key="3">
    <source>
        <dbReference type="ARBA" id="ARBA00022448"/>
    </source>
</evidence>
<feature type="region of interest" description="Disordered" evidence="13">
    <location>
        <begin position="607"/>
        <end position="664"/>
    </location>
</feature>
<evidence type="ECO:0000256" key="8">
    <source>
        <dbReference type="ARBA" id="ARBA00023176"/>
    </source>
</evidence>
<dbReference type="SMART" id="SM00809">
    <property type="entry name" value="Alpha_adaptinC2"/>
    <property type="match status" value="1"/>
</dbReference>
<keyword evidence="4" id="KW-1003">Cell membrane</keyword>
<evidence type="ECO:0000256" key="1">
    <source>
        <dbReference type="ARBA" id="ARBA00004277"/>
    </source>
</evidence>
<feature type="binding site" evidence="12">
    <location>
        <position position="38"/>
    </location>
    <ligand>
        <name>a 1,2-diacyl-sn-glycero-3-phospho-(1D-myo-inositol-3,4,5-trisphosphate)</name>
        <dbReference type="ChEBI" id="CHEBI:57836"/>
    </ligand>
</feature>
<feature type="binding site" evidence="12">
    <location>
        <begin position="42"/>
        <end position="46"/>
    </location>
    <ligand>
        <name>a 1,2-diacyl-sn-glycero-3-phospho-(1D-myo-inositol-3,4,5-trisphosphate)</name>
        <dbReference type="ChEBI" id="CHEBI:57836"/>
    </ligand>
</feature>